<evidence type="ECO:0000313" key="1">
    <source>
        <dbReference type="EMBL" id="KAI5336531.1"/>
    </source>
</evidence>
<name>A0AAD4Z8J0_PRUDU</name>
<sequence length="77" mass="8522">MWNFVQVTVVLTRVLEIRFGSRELQQLGASADVWHLGRVSSFGRGEVSSKVPSHPSSSLGGKNMALSWIYFPKASRS</sequence>
<evidence type="ECO:0000313" key="2">
    <source>
        <dbReference type="Proteomes" id="UP001054821"/>
    </source>
</evidence>
<organism evidence="1 2">
    <name type="scientific">Prunus dulcis</name>
    <name type="common">Almond</name>
    <name type="synonym">Amygdalus dulcis</name>
    <dbReference type="NCBI Taxonomy" id="3755"/>
    <lineage>
        <taxon>Eukaryota</taxon>
        <taxon>Viridiplantae</taxon>
        <taxon>Streptophyta</taxon>
        <taxon>Embryophyta</taxon>
        <taxon>Tracheophyta</taxon>
        <taxon>Spermatophyta</taxon>
        <taxon>Magnoliopsida</taxon>
        <taxon>eudicotyledons</taxon>
        <taxon>Gunneridae</taxon>
        <taxon>Pentapetalae</taxon>
        <taxon>rosids</taxon>
        <taxon>fabids</taxon>
        <taxon>Rosales</taxon>
        <taxon>Rosaceae</taxon>
        <taxon>Amygdaloideae</taxon>
        <taxon>Amygdaleae</taxon>
        <taxon>Prunus</taxon>
    </lineage>
</organism>
<dbReference type="EMBL" id="JAJFAZ020000003">
    <property type="protein sequence ID" value="KAI5336531.1"/>
    <property type="molecule type" value="Genomic_DNA"/>
</dbReference>
<keyword evidence="2" id="KW-1185">Reference proteome</keyword>
<gene>
    <name evidence="1" type="ORF">L3X38_015799</name>
</gene>
<accession>A0AAD4Z8J0</accession>
<dbReference type="Proteomes" id="UP001054821">
    <property type="component" value="Chromosome 3"/>
</dbReference>
<comment type="caution">
    <text evidence="1">The sequence shown here is derived from an EMBL/GenBank/DDBJ whole genome shotgun (WGS) entry which is preliminary data.</text>
</comment>
<dbReference type="AlphaFoldDB" id="A0AAD4Z8J0"/>
<protein>
    <submittedName>
        <fullName evidence="1">Uncharacterized protein</fullName>
    </submittedName>
</protein>
<proteinExistence type="predicted"/>
<reference evidence="1 2" key="1">
    <citation type="journal article" date="2022" name="G3 (Bethesda)">
        <title>Whole-genome sequence and methylome profiling of the almond [Prunus dulcis (Mill.) D.A. Webb] cultivar 'Nonpareil'.</title>
        <authorList>
            <person name="D'Amico-Willman K.M."/>
            <person name="Ouma W.Z."/>
            <person name="Meulia T."/>
            <person name="Sideli G.M."/>
            <person name="Gradziel T.M."/>
            <person name="Fresnedo-Ramirez J."/>
        </authorList>
    </citation>
    <scope>NUCLEOTIDE SEQUENCE [LARGE SCALE GENOMIC DNA]</scope>
    <source>
        <strain evidence="1">Clone GOH B32 T37-40</strain>
    </source>
</reference>